<evidence type="ECO:0000256" key="2">
    <source>
        <dbReference type="SAM" id="Phobius"/>
    </source>
</evidence>
<dbReference type="AlphaFoldDB" id="A0AAD1UPG6"/>
<proteinExistence type="predicted"/>
<evidence type="ECO:0000256" key="1">
    <source>
        <dbReference type="SAM" id="MobiDB-lite"/>
    </source>
</evidence>
<feature type="compositionally biased region" description="Basic and acidic residues" evidence="1">
    <location>
        <begin position="1"/>
        <end position="19"/>
    </location>
</feature>
<keyword evidence="2" id="KW-0472">Membrane</keyword>
<keyword evidence="2" id="KW-1133">Transmembrane helix</keyword>
<feature type="transmembrane region" description="Helical" evidence="2">
    <location>
        <begin position="130"/>
        <end position="154"/>
    </location>
</feature>
<evidence type="ECO:0000313" key="3">
    <source>
        <dbReference type="EMBL" id="CAI2371731.1"/>
    </source>
</evidence>
<dbReference type="EMBL" id="CAMPGE010012979">
    <property type="protein sequence ID" value="CAI2371731.1"/>
    <property type="molecule type" value="Genomic_DNA"/>
</dbReference>
<feature type="transmembrane region" description="Helical" evidence="2">
    <location>
        <begin position="258"/>
        <end position="278"/>
    </location>
</feature>
<keyword evidence="4" id="KW-1185">Reference proteome</keyword>
<organism evidence="3 4">
    <name type="scientific">Euplotes crassus</name>
    <dbReference type="NCBI Taxonomy" id="5936"/>
    <lineage>
        <taxon>Eukaryota</taxon>
        <taxon>Sar</taxon>
        <taxon>Alveolata</taxon>
        <taxon>Ciliophora</taxon>
        <taxon>Intramacronucleata</taxon>
        <taxon>Spirotrichea</taxon>
        <taxon>Hypotrichia</taxon>
        <taxon>Euplotida</taxon>
        <taxon>Euplotidae</taxon>
        <taxon>Moneuplotes</taxon>
    </lineage>
</organism>
<accession>A0AAD1UPG6</accession>
<feature type="transmembrane region" description="Helical" evidence="2">
    <location>
        <begin position="189"/>
        <end position="207"/>
    </location>
</feature>
<dbReference type="Proteomes" id="UP001295684">
    <property type="component" value="Unassembled WGS sequence"/>
</dbReference>
<keyword evidence="2" id="KW-0812">Transmembrane</keyword>
<feature type="transmembrane region" description="Helical" evidence="2">
    <location>
        <begin position="343"/>
        <end position="366"/>
    </location>
</feature>
<comment type="caution">
    <text evidence="3">The sequence shown here is derived from an EMBL/GenBank/DDBJ whole genome shotgun (WGS) entry which is preliminary data.</text>
</comment>
<reference evidence="3" key="1">
    <citation type="submission" date="2023-07" db="EMBL/GenBank/DDBJ databases">
        <authorList>
            <consortium name="AG Swart"/>
            <person name="Singh M."/>
            <person name="Singh A."/>
            <person name="Seah K."/>
            <person name="Emmerich C."/>
        </authorList>
    </citation>
    <scope>NUCLEOTIDE SEQUENCE</scope>
    <source>
        <strain evidence="3">DP1</strain>
    </source>
</reference>
<name>A0AAD1UPG6_EUPCR</name>
<feature type="region of interest" description="Disordered" evidence="1">
    <location>
        <begin position="1"/>
        <end position="39"/>
    </location>
</feature>
<feature type="transmembrane region" description="Helical" evidence="2">
    <location>
        <begin position="163"/>
        <end position="183"/>
    </location>
</feature>
<protein>
    <submittedName>
        <fullName evidence="3">Uncharacterized protein</fullName>
    </submittedName>
</protein>
<gene>
    <name evidence="3" type="ORF">ECRASSUSDP1_LOCUS13056</name>
</gene>
<feature type="transmembrane region" description="Helical" evidence="2">
    <location>
        <begin position="290"/>
        <end position="311"/>
    </location>
</feature>
<feature type="transmembrane region" description="Helical" evidence="2">
    <location>
        <begin position="48"/>
        <end position="66"/>
    </location>
</feature>
<sequence>MEEKESHESVVRNTTEEKQSLIQSMADKEEEPTNGGDGDSVHASPWQWVPLSILAAIVFAVGNTLVSPIAKFKYWTRAIQAPGSVLGCIVLLTIVTIFDRRRGNPNWFKGIYFKHPHRGLKNQGIRYPRVILTIGCVLVLPIQFYSFTMSYFYASKAGMNDGIIMAICIFKPIINSIAFRLLYNQKLRYFEIIGILFSAGSIVLIGVSQQSDSEGHKRLYMFISMGLMFVAIFLEALIGIVVKYFLAFKDNKANVSSFYSFFICIIDSIYVIILIILLNTGLEVTWKDIVFAQTSSILYAFGQFIMAFAIIKGKGGTASALIETIGVYQTIIEAVAYSRFPNIWQIFGMVCAFLSSIIIVLGYHFCRRQPSG</sequence>
<evidence type="ECO:0000313" key="4">
    <source>
        <dbReference type="Proteomes" id="UP001295684"/>
    </source>
</evidence>
<feature type="transmembrane region" description="Helical" evidence="2">
    <location>
        <begin position="219"/>
        <end position="246"/>
    </location>
</feature>